<name>A0A2S8GM76_9BACT</name>
<organism evidence="5 6">
    <name type="scientific">Blastopirellula marina</name>
    <dbReference type="NCBI Taxonomy" id="124"/>
    <lineage>
        <taxon>Bacteria</taxon>
        <taxon>Pseudomonadati</taxon>
        <taxon>Planctomycetota</taxon>
        <taxon>Planctomycetia</taxon>
        <taxon>Pirellulales</taxon>
        <taxon>Pirellulaceae</taxon>
        <taxon>Blastopirellula</taxon>
    </lineage>
</organism>
<sequence>MNITIRTIVFDFDGVLVASNAIKRDAYFHIFRKAAVSDEQIDACIGQHHDGNRYDVIGAIIDTLTAPHKLSCEVDRPVLIEHYAQLYNQQCEAAVATCDEVEGASELLALLSDTIPLYINSATLEEPLKRVVRQRGWHHRFQGVFGSPTSKVANLEKARQAESCRPEEIAFVGDGQRDWNAARTFGCPFIGVRNCHTDFEKPAPYEITRLTDLIGVLEMIPPNTKAA</sequence>
<protein>
    <recommendedName>
        <fullName evidence="4">phosphoglycolate phosphatase</fullName>
        <ecNumber evidence="4">3.1.3.18</ecNumber>
    </recommendedName>
</protein>
<dbReference type="GO" id="GO:0005829">
    <property type="term" value="C:cytosol"/>
    <property type="evidence" value="ECO:0007669"/>
    <property type="project" value="TreeGrafter"/>
</dbReference>
<dbReference type="SFLD" id="SFLDG01129">
    <property type="entry name" value="C1.5:_HAD__Beta-PGM__Phosphata"/>
    <property type="match status" value="1"/>
</dbReference>
<dbReference type="SFLD" id="SFLDS00003">
    <property type="entry name" value="Haloacid_Dehalogenase"/>
    <property type="match status" value="1"/>
</dbReference>
<dbReference type="AlphaFoldDB" id="A0A2S8GM76"/>
<reference evidence="5 6" key="1">
    <citation type="submission" date="2018-02" db="EMBL/GenBank/DDBJ databases">
        <title>Comparative genomes isolates from brazilian mangrove.</title>
        <authorList>
            <person name="Araujo J.E."/>
            <person name="Taketani R.G."/>
            <person name="Silva M.C.P."/>
            <person name="Loureco M.V."/>
            <person name="Andreote F.D."/>
        </authorList>
    </citation>
    <scope>NUCLEOTIDE SEQUENCE [LARGE SCALE GENOMIC DNA]</scope>
    <source>
        <strain evidence="5 6">Nap-Phe MGV</strain>
    </source>
</reference>
<dbReference type="Gene3D" id="1.10.150.240">
    <property type="entry name" value="Putative phosphatase, domain 2"/>
    <property type="match status" value="1"/>
</dbReference>
<gene>
    <name evidence="5" type="ORF">C5Y93_13935</name>
</gene>
<evidence type="ECO:0000313" key="5">
    <source>
        <dbReference type="EMBL" id="PQO45539.1"/>
    </source>
</evidence>
<comment type="catalytic activity">
    <reaction evidence="1">
        <text>2-phosphoglycolate + H2O = glycolate + phosphate</text>
        <dbReference type="Rhea" id="RHEA:14369"/>
        <dbReference type="ChEBI" id="CHEBI:15377"/>
        <dbReference type="ChEBI" id="CHEBI:29805"/>
        <dbReference type="ChEBI" id="CHEBI:43474"/>
        <dbReference type="ChEBI" id="CHEBI:58033"/>
        <dbReference type="EC" id="3.1.3.18"/>
    </reaction>
</comment>
<evidence type="ECO:0000256" key="4">
    <source>
        <dbReference type="ARBA" id="ARBA00013078"/>
    </source>
</evidence>
<dbReference type="InterPro" id="IPR036412">
    <property type="entry name" value="HAD-like_sf"/>
</dbReference>
<evidence type="ECO:0000256" key="1">
    <source>
        <dbReference type="ARBA" id="ARBA00000830"/>
    </source>
</evidence>
<dbReference type="SUPFAM" id="SSF56784">
    <property type="entry name" value="HAD-like"/>
    <property type="match status" value="1"/>
</dbReference>
<dbReference type="EC" id="3.1.3.18" evidence="4"/>
<comment type="pathway">
    <text evidence="2">Organic acid metabolism; glycolate biosynthesis; glycolate from 2-phosphoglycolate: step 1/1.</text>
</comment>
<dbReference type="OrthoDB" id="9797743at2"/>
<dbReference type="GO" id="GO:0006281">
    <property type="term" value="P:DNA repair"/>
    <property type="evidence" value="ECO:0007669"/>
    <property type="project" value="TreeGrafter"/>
</dbReference>
<dbReference type="InterPro" id="IPR041492">
    <property type="entry name" value="HAD_2"/>
</dbReference>
<evidence type="ECO:0000256" key="2">
    <source>
        <dbReference type="ARBA" id="ARBA00004818"/>
    </source>
</evidence>
<comment type="similarity">
    <text evidence="3">Belongs to the HAD-like hydrolase superfamily. CbbY/CbbZ/Gph/YieH family.</text>
</comment>
<dbReference type="InterPro" id="IPR050155">
    <property type="entry name" value="HAD-like_hydrolase_sf"/>
</dbReference>
<dbReference type="InterPro" id="IPR023198">
    <property type="entry name" value="PGP-like_dom2"/>
</dbReference>
<dbReference type="InterPro" id="IPR023214">
    <property type="entry name" value="HAD_sf"/>
</dbReference>
<dbReference type="GO" id="GO:0008967">
    <property type="term" value="F:phosphoglycolate phosphatase activity"/>
    <property type="evidence" value="ECO:0007669"/>
    <property type="project" value="UniProtKB-EC"/>
</dbReference>
<dbReference type="PANTHER" id="PTHR43434:SF1">
    <property type="entry name" value="PHOSPHOGLYCOLATE PHOSPHATASE"/>
    <property type="match status" value="1"/>
</dbReference>
<dbReference type="PANTHER" id="PTHR43434">
    <property type="entry name" value="PHOSPHOGLYCOLATE PHOSPHATASE"/>
    <property type="match status" value="1"/>
</dbReference>
<dbReference type="Proteomes" id="UP000237819">
    <property type="component" value="Unassembled WGS sequence"/>
</dbReference>
<dbReference type="RefSeq" id="WP_105336030.1">
    <property type="nucleotide sequence ID" value="NZ_PUHZ01000014.1"/>
</dbReference>
<accession>A0A2S8GM76</accession>
<evidence type="ECO:0000256" key="3">
    <source>
        <dbReference type="ARBA" id="ARBA00006171"/>
    </source>
</evidence>
<dbReference type="Pfam" id="PF13419">
    <property type="entry name" value="HAD_2"/>
    <property type="match status" value="1"/>
</dbReference>
<evidence type="ECO:0000313" key="6">
    <source>
        <dbReference type="Proteomes" id="UP000237819"/>
    </source>
</evidence>
<proteinExistence type="inferred from homology"/>
<dbReference type="Gene3D" id="3.40.50.1000">
    <property type="entry name" value="HAD superfamily/HAD-like"/>
    <property type="match status" value="1"/>
</dbReference>
<comment type="caution">
    <text evidence="5">The sequence shown here is derived from an EMBL/GenBank/DDBJ whole genome shotgun (WGS) entry which is preliminary data.</text>
</comment>
<dbReference type="EMBL" id="PUHZ01000014">
    <property type="protein sequence ID" value="PQO45539.1"/>
    <property type="molecule type" value="Genomic_DNA"/>
</dbReference>